<evidence type="ECO:0000313" key="4">
    <source>
        <dbReference type="Proteomes" id="UP000596827"/>
    </source>
</evidence>
<evidence type="ECO:0000259" key="2">
    <source>
        <dbReference type="Pfam" id="PF09084"/>
    </source>
</evidence>
<feature type="signal peptide" evidence="1">
    <location>
        <begin position="1"/>
        <end position="18"/>
    </location>
</feature>
<proteinExistence type="predicted"/>
<dbReference type="RefSeq" id="WP_187084343.1">
    <property type="nucleotide sequence ID" value="NZ_JACORU010000013.1"/>
</dbReference>
<dbReference type="AlphaFoldDB" id="A0A923S4T4"/>
<sequence length="358" mass="38537">MKRQTFLKACLLGAGAVAAPLGLRAQQRTKVVVGGAVTTMQTLAAYFSSTPLELYWKEENLDVEVIGLPGANVALQALQAKKVDMVPGTHSALFALLEKFPDAGLKTYFIHTNALNSLPAVLDKSPLKTIADLSGKTVGVQSLANSQVPMLKALVQQAGGNPASLNFVAVGEGVEAAHALTTNRVDALALYDGLYAGIEGEGVKLRELAGDFVKRENVGFNAGLIVRQEDIDKNRPMLIGLARGVAKSILFCQTNPEAAVHIHWKVYPATRPRGMPEAEAMRKSLLPLQARLKNVERPGGLFGNVTERQIAGYQQLLVAGGQMKAPMPAAKVWDGSMVREINNFDHDKVIRQAKQWKA</sequence>
<dbReference type="SUPFAM" id="SSF53850">
    <property type="entry name" value="Periplasmic binding protein-like II"/>
    <property type="match status" value="1"/>
</dbReference>
<comment type="caution">
    <text evidence="3">The sequence shown here is derived from an EMBL/GenBank/DDBJ whole genome shotgun (WGS) entry which is preliminary data.</text>
</comment>
<reference evidence="3" key="1">
    <citation type="submission" date="2020-08" db="EMBL/GenBank/DDBJ databases">
        <title>Ramlibacter sp. GTP1 16S ribosomal RNA gene genome sequencing and assembly.</title>
        <authorList>
            <person name="Kang M."/>
        </authorList>
    </citation>
    <scope>NUCLEOTIDE SEQUENCE</scope>
    <source>
        <strain evidence="3">GTP1</strain>
    </source>
</reference>
<gene>
    <name evidence="3" type="ORF">H8R02_25560</name>
</gene>
<name>A0A923S4T4_9BURK</name>
<keyword evidence="4" id="KW-1185">Reference proteome</keyword>
<evidence type="ECO:0000313" key="3">
    <source>
        <dbReference type="EMBL" id="MBC5767855.1"/>
    </source>
</evidence>
<protein>
    <submittedName>
        <fullName evidence="3">ABC transporter substrate-binding protein</fullName>
    </submittedName>
</protein>
<organism evidence="3 4">
    <name type="scientific">Ramlibacter albus</name>
    <dbReference type="NCBI Taxonomy" id="2079448"/>
    <lineage>
        <taxon>Bacteria</taxon>
        <taxon>Pseudomonadati</taxon>
        <taxon>Pseudomonadota</taxon>
        <taxon>Betaproteobacteria</taxon>
        <taxon>Burkholderiales</taxon>
        <taxon>Comamonadaceae</taxon>
        <taxon>Ramlibacter</taxon>
    </lineage>
</organism>
<dbReference type="Proteomes" id="UP000596827">
    <property type="component" value="Unassembled WGS sequence"/>
</dbReference>
<dbReference type="Gene3D" id="3.40.190.10">
    <property type="entry name" value="Periplasmic binding protein-like II"/>
    <property type="match status" value="2"/>
</dbReference>
<accession>A0A923S4T4</accession>
<evidence type="ECO:0000256" key="1">
    <source>
        <dbReference type="SAM" id="SignalP"/>
    </source>
</evidence>
<dbReference type="PANTHER" id="PTHR30024">
    <property type="entry name" value="ALIPHATIC SULFONATES-BINDING PROTEIN-RELATED"/>
    <property type="match status" value="1"/>
</dbReference>
<dbReference type="EMBL" id="JACORU010000013">
    <property type="protein sequence ID" value="MBC5767855.1"/>
    <property type="molecule type" value="Genomic_DNA"/>
</dbReference>
<dbReference type="InterPro" id="IPR015168">
    <property type="entry name" value="SsuA/THI5"/>
</dbReference>
<feature type="chain" id="PRO_5037641401" evidence="1">
    <location>
        <begin position="19"/>
        <end position="358"/>
    </location>
</feature>
<keyword evidence="1" id="KW-0732">Signal</keyword>
<dbReference type="Pfam" id="PF09084">
    <property type="entry name" value="NMT1"/>
    <property type="match status" value="1"/>
</dbReference>
<feature type="domain" description="SsuA/THI5-like" evidence="2">
    <location>
        <begin position="55"/>
        <end position="259"/>
    </location>
</feature>